<dbReference type="Pfam" id="PF00011">
    <property type="entry name" value="HSP20"/>
    <property type="match status" value="1"/>
</dbReference>
<evidence type="ECO:0000313" key="4">
    <source>
        <dbReference type="EMBL" id="MBB3043760.1"/>
    </source>
</evidence>
<dbReference type="AlphaFoldDB" id="A0A7W4Z3I9"/>
<dbReference type="Proteomes" id="UP000589626">
    <property type="component" value="Unassembled WGS sequence"/>
</dbReference>
<accession>A0A7W4Z3I9</accession>
<name>A0A7W4Z3I9_9ACTN</name>
<dbReference type="Gene3D" id="2.60.40.790">
    <property type="match status" value="1"/>
</dbReference>
<dbReference type="PANTHER" id="PTHR11527">
    <property type="entry name" value="HEAT-SHOCK PROTEIN 20 FAMILY MEMBER"/>
    <property type="match status" value="1"/>
</dbReference>
<evidence type="ECO:0000256" key="2">
    <source>
        <dbReference type="RuleBase" id="RU003616"/>
    </source>
</evidence>
<evidence type="ECO:0000313" key="5">
    <source>
        <dbReference type="Proteomes" id="UP000589626"/>
    </source>
</evidence>
<feature type="domain" description="SHSP" evidence="3">
    <location>
        <begin position="21"/>
        <end position="130"/>
    </location>
</feature>
<keyword evidence="5" id="KW-1185">Reference proteome</keyword>
<evidence type="ECO:0000256" key="1">
    <source>
        <dbReference type="PROSITE-ProRule" id="PRU00285"/>
    </source>
</evidence>
<dbReference type="PROSITE" id="PS01031">
    <property type="entry name" value="SHSP"/>
    <property type="match status" value="1"/>
</dbReference>
<evidence type="ECO:0000259" key="3">
    <source>
        <dbReference type="PROSITE" id="PS01031"/>
    </source>
</evidence>
<dbReference type="InterPro" id="IPR008978">
    <property type="entry name" value="HSP20-like_chaperone"/>
</dbReference>
<dbReference type="CDD" id="cd06464">
    <property type="entry name" value="ACD_sHsps-like"/>
    <property type="match status" value="1"/>
</dbReference>
<organism evidence="4 5">
    <name type="scientific">Nocardioides soli</name>
    <dbReference type="NCBI Taxonomy" id="1036020"/>
    <lineage>
        <taxon>Bacteria</taxon>
        <taxon>Bacillati</taxon>
        <taxon>Actinomycetota</taxon>
        <taxon>Actinomycetes</taxon>
        <taxon>Propionibacteriales</taxon>
        <taxon>Nocardioidaceae</taxon>
        <taxon>Nocardioides</taxon>
    </lineage>
</organism>
<dbReference type="SUPFAM" id="SSF49764">
    <property type="entry name" value="HSP20-like chaperones"/>
    <property type="match status" value="1"/>
</dbReference>
<comment type="caution">
    <text evidence="4">The sequence shown here is derived from an EMBL/GenBank/DDBJ whole genome shotgun (WGS) entry which is preliminary data.</text>
</comment>
<reference evidence="4 5" key="1">
    <citation type="submission" date="2020-08" db="EMBL/GenBank/DDBJ databases">
        <title>Sequencing the genomes of 1000 actinobacteria strains.</title>
        <authorList>
            <person name="Klenk H.-P."/>
        </authorList>
    </citation>
    <scope>NUCLEOTIDE SEQUENCE [LARGE SCALE GENOMIC DNA]</scope>
    <source>
        <strain evidence="4 5">DSM 105498</strain>
    </source>
</reference>
<dbReference type="RefSeq" id="WP_183593535.1">
    <property type="nucleotide sequence ID" value="NZ_JACHWR010000002.1"/>
</dbReference>
<comment type="similarity">
    <text evidence="1 2">Belongs to the small heat shock protein (HSP20) family.</text>
</comment>
<dbReference type="InterPro" id="IPR002068">
    <property type="entry name" value="A-crystallin/Hsp20_dom"/>
</dbReference>
<gene>
    <name evidence="4" type="ORF">FHU40_003578</name>
</gene>
<protein>
    <submittedName>
        <fullName evidence="4">HSP20 family protein</fullName>
    </submittedName>
</protein>
<dbReference type="EMBL" id="JACHWR010000002">
    <property type="protein sequence ID" value="MBB3043760.1"/>
    <property type="molecule type" value="Genomic_DNA"/>
</dbReference>
<dbReference type="InterPro" id="IPR031107">
    <property type="entry name" value="Small_HSP"/>
</dbReference>
<sequence length="135" mass="15019">MSTTVERNGQSLVDELRNWMGLVANPSIRIEEFVDGDRRVVRADIPGVDPTKDIELSVDGNVLRLRGERRAEEHDLHHTEIRYGSFERVVSMPPGTTAEDVAAEYVDGVLTVTMPMRAPVASSTIPITHRELPAE</sequence>
<proteinExistence type="inferred from homology"/>